<dbReference type="InterPro" id="IPR051081">
    <property type="entry name" value="HTH_MetalResp_TranReg"/>
</dbReference>
<dbReference type="SMART" id="SM00419">
    <property type="entry name" value="HTH_CRP"/>
    <property type="match status" value="1"/>
</dbReference>
<keyword evidence="3" id="KW-0804">Transcription</keyword>
<proteinExistence type="predicted"/>
<keyword evidence="1" id="KW-0805">Transcription regulation</keyword>
<dbReference type="PRINTS" id="PR00778">
    <property type="entry name" value="HTHARSR"/>
</dbReference>
<dbReference type="AlphaFoldDB" id="A0A4R6KBT9"/>
<evidence type="ECO:0000256" key="3">
    <source>
        <dbReference type="ARBA" id="ARBA00023163"/>
    </source>
</evidence>
<evidence type="ECO:0000259" key="4">
    <source>
        <dbReference type="PROSITE" id="PS50987"/>
    </source>
</evidence>
<dbReference type="Pfam" id="PF19361">
    <property type="entry name" value="DUF5937"/>
    <property type="match status" value="1"/>
</dbReference>
<comment type="caution">
    <text evidence="5">The sequence shown here is derived from an EMBL/GenBank/DDBJ whole genome shotgun (WGS) entry which is preliminary data.</text>
</comment>
<protein>
    <submittedName>
        <fullName evidence="5">DNA-binding transcriptional ArsR family regulator</fullName>
    </submittedName>
</protein>
<dbReference type="InterPro" id="IPR001845">
    <property type="entry name" value="HTH_ArsR_DNA-bd_dom"/>
</dbReference>
<dbReference type="NCBIfam" id="NF033788">
    <property type="entry name" value="HTH_metalloreg"/>
    <property type="match status" value="1"/>
</dbReference>
<keyword evidence="2 5" id="KW-0238">DNA-binding</keyword>
<keyword evidence="6" id="KW-1185">Reference proteome</keyword>
<dbReference type="InterPro" id="IPR012318">
    <property type="entry name" value="HTH_CRP"/>
</dbReference>
<dbReference type="InterPro" id="IPR036390">
    <property type="entry name" value="WH_DNA-bd_sf"/>
</dbReference>
<organism evidence="5 6">
    <name type="scientific">Kribbella caucasensis</name>
    <dbReference type="NCBI Taxonomy" id="2512215"/>
    <lineage>
        <taxon>Bacteria</taxon>
        <taxon>Bacillati</taxon>
        <taxon>Actinomycetota</taxon>
        <taxon>Actinomycetes</taxon>
        <taxon>Propionibacteriales</taxon>
        <taxon>Kribbellaceae</taxon>
        <taxon>Kribbella</taxon>
    </lineage>
</organism>
<name>A0A4R6KBT9_9ACTN</name>
<dbReference type="EMBL" id="SNWQ01000012">
    <property type="protein sequence ID" value="TDO45776.1"/>
    <property type="molecule type" value="Genomic_DNA"/>
</dbReference>
<gene>
    <name evidence="5" type="ORF">EV643_112100</name>
</gene>
<evidence type="ECO:0000313" key="5">
    <source>
        <dbReference type="EMBL" id="TDO45776.1"/>
    </source>
</evidence>
<dbReference type="SUPFAM" id="SSF46785">
    <property type="entry name" value="Winged helix' DNA-binding domain"/>
    <property type="match status" value="1"/>
</dbReference>
<dbReference type="PANTHER" id="PTHR33154">
    <property type="entry name" value="TRANSCRIPTIONAL REGULATOR, ARSR FAMILY"/>
    <property type="match status" value="1"/>
</dbReference>
<dbReference type="InterPro" id="IPR036388">
    <property type="entry name" value="WH-like_DNA-bd_sf"/>
</dbReference>
<evidence type="ECO:0000256" key="2">
    <source>
        <dbReference type="ARBA" id="ARBA00023125"/>
    </source>
</evidence>
<feature type="domain" description="HTH arsR-type" evidence="4">
    <location>
        <begin position="195"/>
        <end position="287"/>
    </location>
</feature>
<evidence type="ECO:0000256" key="1">
    <source>
        <dbReference type="ARBA" id="ARBA00023015"/>
    </source>
</evidence>
<dbReference type="GO" id="GO:0003700">
    <property type="term" value="F:DNA-binding transcription factor activity"/>
    <property type="evidence" value="ECO:0007669"/>
    <property type="project" value="InterPro"/>
</dbReference>
<evidence type="ECO:0000313" key="6">
    <source>
        <dbReference type="Proteomes" id="UP000295388"/>
    </source>
</evidence>
<accession>A0A4R6KBT9</accession>
<sequence>MLPLTLPLDRTLAEELDTLADLDLDVFAEHIAYAIVGVQLGSFADVLNEPDQQERVLREARRRSYLREELAERLFADAAGLRSNLLEALSECQSSFFDEYWEQAHGRLREASDKLVRRLAEEPLATVFMSLGPASRFERSPDRVVYDKLQHAVVNLATRHCLVVPSLQSYPHVLIKVERRWPVIVHAPVAPADDAQAPSLALVKSRMSILTDPQRLALCRHLAGEAITTSELARRTGMSAPQVSRHVGRLRDAGLITSARDGRLVYHRLATDVVMRLGFDLMGAILR</sequence>
<dbReference type="SMART" id="SM00418">
    <property type="entry name" value="HTH_ARSR"/>
    <property type="match status" value="1"/>
</dbReference>
<dbReference type="InterPro" id="IPR045981">
    <property type="entry name" value="DUF5937"/>
</dbReference>
<dbReference type="PANTHER" id="PTHR33154:SF33">
    <property type="entry name" value="TRANSCRIPTIONAL REPRESSOR SDPR"/>
    <property type="match status" value="1"/>
</dbReference>
<reference evidence="5 6" key="1">
    <citation type="submission" date="2019-03" db="EMBL/GenBank/DDBJ databases">
        <title>Genomic Encyclopedia of Type Strains, Phase III (KMG-III): the genomes of soil and plant-associated and newly described type strains.</title>
        <authorList>
            <person name="Whitman W."/>
        </authorList>
    </citation>
    <scope>NUCLEOTIDE SEQUENCE [LARGE SCALE GENOMIC DNA]</scope>
    <source>
        <strain evidence="5 6">VKM Ac-2527</strain>
    </source>
</reference>
<dbReference type="Gene3D" id="1.10.10.10">
    <property type="entry name" value="Winged helix-like DNA-binding domain superfamily/Winged helix DNA-binding domain"/>
    <property type="match status" value="1"/>
</dbReference>
<dbReference type="PROSITE" id="PS50987">
    <property type="entry name" value="HTH_ARSR_2"/>
    <property type="match status" value="1"/>
</dbReference>
<dbReference type="GO" id="GO:0003677">
    <property type="term" value="F:DNA binding"/>
    <property type="evidence" value="ECO:0007669"/>
    <property type="project" value="UniProtKB-KW"/>
</dbReference>
<dbReference type="CDD" id="cd00090">
    <property type="entry name" value="HTH_ARSR"/>
    <property type="match status" value="1"/>
</dbReference>
<dbReference type="InterPro" id="IPR011991">
    <property type="entry name" value="ArsR-like_HTH"/>
</dbReference>
<dbReference type="Pfam" id="PF12840">
    <property type="entry name" value="HTH_20"/>
    <property type="match status" value="1"/>
</dbReference>
<dbReference type="Proteomes" id="UP000295388">
    <property type="component" value="Unassembled WGS sequence"/>
</dbReference>